<accession>A0A450ZTT8</accession>
<feature type="transmembrane region" description="Helical" evidence="1">
    <location>
        <begin position="166"/>
        <end position="185"/>
    </location>
</feature>
<dbReference type="Gene3D" id="6.10.250.2540">
    <property type="match status" value="1"/>
</dbReference>
<keyword evidence="1" id="KW-1133">Transmembrane helix</keyword>
<dbReference type="Gene3D" id="3.90.20.10">
    <property type="match status" value="1"/>
</dbReference>
<reference evidence="2" key="1">
    <citation type="submission" date="2019-02" db="EMBL/GenBank/DDBJ databases">
        <authorList>
            <person name="Gruber-Vodicka R. H."/>
            <person name="Seah K. B. B."/>
        </authorList>
    </citation>
    <scope>NUCLEOTIDE SEQUENCE</scope>
    <source>
        <strain evidence="2">BECK_BZ126</strain>
    </source>
</reference>
<keyword evidence="1" id="KW-0812">Transmembrane</keyword>
<sequence>MPAATQQLTLEEIAEYMRAHMVEWLTEDSLAKPPAVYEIELRERMVRVEEELKHQRELMKQGFDLMGKRLDAMNEENNKRFEAMSQENNRRFEEINRRFEAMSRENNRRFEEINGRFEEVNGRFEEINGRFEEINRRFEAMSQENNRRFEAVERHFESMLQRTDRFMIWSLGTTIGMGSLVIAILKFSL</sequence>
<dbReference type="AlphaFoldDB" id="A0A450ZTT8"/>
<proteinExistence type="predicted"/>
<dbReference type="EMBL" id="CAADFW010000015">
    <property type="protein sequence ID" value="VFK57204.1"/>
    <property type="molecule type" value="Genomic_DNA"/>
</dbReference>
<name>A0A450ZTT8_9GAMM</name>
<evidence type="ECO:0000313" key="2">
    <source>
        <dbReference type="EMBL" id="VFK57204.1"/>
    </source>
</evidence>
<protein>
    <submittedName>
        <fullName evidence="2">Uncharacterized protein</fullName>
    </submittedName>
</protein>
<gene>
    <name evidence="2" type="ORF">BECKTC1821F_GA0114240_101538</name>
</gene>
<keyword evidence="1" id="KW-0472">Membrane</keyword>
<evidence type="ECO:0000256" key="1">
    <source>
        <dbReference type="SAM" id="Phobius"/>
    </source>
</evidence>
<organism evidence="2">
    <name type="scientific">Candidatus Kentrum sp. TC</name>
    <dbReference type="NCBI Taxonomy" id="2126339"/>
    <lineage>
        <taxon>Bacteria</taxon>
        <taxon>Pseudomonadati</taxon>
        <taxon>Pseudomonadota</taxon>
        <taxon>Gammaproteobacteria</taxon>
        <taxon>Candidatus Kentrum</taxon>
    </lineage>
</organism>